<sequence length="969" mass="107650">MLFGSDPVARINITEPLCVFLVSSDKNHLSKLMFISSLDNGTCVTVKASDFAHWNNSMFPWDDSVVSHGKYCFDDTTQSVLLDRGDLYTDLSPTSVRWRETILLFLEKSHLKGHCKEGNVYYPNHNPEGNEVSARADCPAFILTPTHTNKSMLWESIPGTVCPLIQLLPLSPSESEAGVPNAEVHVTTVQNGLRKIADPTIMTFAASNIPNSPFLRSAIMITANMTEWRPLLTVKQDNGDQTGPLTCSLSRELNTYSSGQFDSDPYGVEEIRYTFNLFFPDPEITFDIAPYDAGCVNLTFEVNYLDGTNLTKSNLKDHVVFPNVEGIAVEFHRTDPIKCASQEVNIRYSLGDSPPMRPTEAPLSSKCISLSPGAVISPKLPFMLFGSDNVSLITLREPTCVAVDSSNLVDMSPFALTSLFSNGSCSSIRWNDLSKMELFCFDATTTTVLLHRGDIFDGTDSEVHNAWRSVILMFLAKRTLKGECQDGNIVRVSDDTDSFNVSAACPAFVMMPNAAANTNTEYLCPVMLFNNFAESWIPQNVKVDMFTVPNGLVQLEDSYIMTYTADRQPQTFDVFLRNAVMLTTNVTDPVPLPGLSTYSIDGGTDSPLRCRINANTNDVGFAITDSLISSDPYGLEVFKYWILPIGGFNGSVDFRIEPYSDFCMDLQIICTYLNKTTTVSKNPHDSASFTHWSQIAVQFLRRDNFGCSPTSYISMRYTMFYPTNLSTTASSTTMSIPSSPSTLIVMLLNSQKIFPLLVAMCVWLSVEAERPSSTEHPPFFDQPINMTTSEAFSTEHPAFSEKPINLTTRVAQMDQGQANSELPEKSADRFGQILRDSPSIPGPPKCWTFETTDYGSSVIEISDGTEADEVDPDDPFFSAIDPYGLPGLPIGLEPIIWVDYFEFASYCTLQIMLTVLMCKIRLLYLDRTDYDAENDTETVPSAAAVKELEEQRAMAEALLNEYEALERRK</sequence>
<keyword evidence="3" id="KW-1185">Reference proteome</keyword>
<proteinExistence type="predicted"/>
<protein>
    <submittedName>
        <fullName evidence="2">Uncharacterized protein</fullName>
    </submittedName>
</protein>
<dbReference type="EMBL" id="JAUCMV010000002">
    <property type="protein sequence ID" value="KAK0415634.1"/>
    <property type="molecule type" value="Genomic_DNA"/>
</dbReference>
<comment type="caution">
    <text evidence="2">The sequence shown here is derived from an EMBL/GenBank/DDBJ whole genome shotgun (WGS) entry which is preliminary data.</text>
</comment>
<dbReference type="Proteomes" id="UP001175271">
    <property type="component" value="Unassembled WGS sequence"/>
</dbReference>
<evidence type="ECO:0000313" key="2">
    <source>
        <dbReference type="EMBL" id="KAK0415634.1"/>
    </source>
</evidence>
<evidence type="ECO:0000256" key="1">
    <source>
        <dbReference type="SAM" id="Coils"/>
    </source>
</evidence>
<reference evidence="2" key="1">
    <citation type="submission" date="2023-06" db="EMBL/GenBank/DDBJ databases">
        <title>Genomic analysis of the entomopathogenic nematode Steinernema hermaphroditum.</title>
        <authorList>
            <person name="Schwarz E.M."/>
            <person name="Heppert J.K."/>
            <person name="Baniya A."/>
            <person name="Schwartz H.T."/>
            <person name="Tan C.-H."/>
            <person name="Antoshechkin I."/>
            <person name="Sternberg P.W."/>
            <person name="Goodrich-Blair H."/>
            <person name="Dillman A.R."/>
        </authorList>
    </citation>
    <scope>NUCLEOTIDE SEQUENCE</scope>
    <source>
        <strain evidence="2">PS9179</strain>
        <tissue evidence="2">Whole animal</tissue>
    </source>
</reference>
<accession>A0AA39I2K8</accession>
<name>A0AA39I2K8_9BILA</name>
<keyword evidence="1" id="KW-0175">Coiled coil</keyword>
<dbReference type="AlphaFoldDB" id="A0AA39I2K8"/>
<gene>
    <name evidence="2" type="ORF">QR680_012037</name>
</gene>
<feature type="coiled-coil region" evidence="1">
    <location>
        <begin position="941"/>
        <end position="968"/>
    </location>
</feature>
<evidence type="ECO:0000313" key="3">
    <source>
        <dbReference type="Proteomes" id="UP001175271"/>
    </source>
</evidence>
<organism evidence="2 3">
    <name type="scientific">Steinernema hermaphroditum</name>
    <dbReference type="NCBI Taxonomy" id="289476"/>
    <lineage>
        <taxon>Eukaryota</taxon>
        <taxon>Metazoa</taxon>
        <taxon>Ecdysozoa</taxon>
        <taxon>Nematoda</taxon>
        <taxon>Chromadorea</taxon>
        <taxon>Rhabditida</taxon>
        <taxon>Tylenchina</taxon>
        <taxon>Panagrolaimomorpha</taxon>
        <taxon>Strongyloidoidea</taxon>
        <taxon>Steinernematidae</taxon>
        <taxon>Steinernema</taxon>
    </lineage>
</organism>